<dbReference type="RefSeq" id="WP_163818689.1">
    <property type="nucleotide sequence ID" value="NZ_JAAGOB010000005.1"/>
</dbReference>
<dbReference type="GO" id="GO:0008713">
    <property type="term" value="F:ADP-heptose-lipopolysaccharide heptosyltransferase activity"/>
    <property type="evidence" value="ECO:0007669"/>
    <property type="project" value="TreeGrafter"/>
</dbReference>
<dbReference type="PANTHER" id="PTHR30160">
    <property type="entry name" value="TETRAACYLDISACCHARIDE 4'-KINASE-RELATED"/>
    <property type="match status" value="1"/>
</dbReference>
<dbReference type="AlphaFoldDB" id="A0A6N9YLH9"/>
<sequence>MAESSLNQSAGAHVAILDEDEQGGRPVALAYRALNLGDLLTAVPALRGLRRALPRHRLVLATKPGLRPLIPLIGAVDELLPADELCPLRWPWPGPDVAVDLHGRGPESHRVLLGIEPRRLVAFAAPEVAVEGPPWRPGEHEVRRWCRLVEWAWPGSAFTHDLALLRPATPAAVPGAVIVHPGAAAPARRWPVERFAEVARFLARTGRPVLITGSAAEVELAEAVRAAADLPRSAVLAGATSLDELAALVADARLLVSNDTGVAHVATAFRTPSVVLFGPTSAAEWGPPPSDRHIALGDGGGGDPHGTVLDPALARIQVDDVVAAAEALLRCSGG</sequence>
<dbReference type="Pfam" id="PF01075">
    <property type="entry name" value="Glyco_transf_9"/>
    <property type="match status" value="1"/>
</dbReference>
<keyword evidence="1" id="KW-0328">Glycosyltransferase</keyword>
<protein>
    <submittedName>
        <fullName evidence="3">Glycosyltransferase family 9 protein</fullName>
    </submittedName>
</protein>
<evidence type="ECO:0000313" key="3">
    <source>
        <dbReference type="EMBL" id="NED95931.1"/>
    </source>
</evidence>
<evidence type="ECO:0000256" key="2">
    <source>
        <dbReference type="ARBA" id="ARBA00022679"/>
    </source>
</evidence>
<keyword evidence="2 3" id="KW-0808">Transferase</keyword>
<reference evidence="3 4" key="1">
    <citation type="submission" date="2020-02" db="EMBL/GenBank/DDBJ databases">
        <authorList>
            <person name="Li X.-J."/>
            <person name="Feng X.-M."/>
        </authorList>
    </citation>
    <scope>NUCLEOTIDE SEQUENCE [LARGE SCALE GENOMIC DNA]</scope>
    <source>
        <strain evidence="3 4">CGMCC 4.7225</strain>
    </source>
</reference>
<dbReference type="GO" id="GO:0009244">
    <property type="term" value="P:lipopolysaccharide core region biosynthetic process"/>
    <property type="evidence" value="ECO:0007669"/>
    <property type="project" value="TreeGrafter"/>
</dbReference>
<dbReference type="InterPro" id="IPR051199">
    <property type="entry name" value="LPS_LOS_Heptosyltrfase"/>
</dbReference>
<evidence type="ECO:0000256" key="1">
    <source>
        <dbReference type="ARBA" id="ARBA00022676"/>
    </source>
</evidence>
<proteinExistence type="predicted"/>
<dbReference type="PANTHER" id="PTHR30160:SF1">
    <property type="entry name" value="LIPOPOLYSACCHARIDE 1,2-N-ACETYLGLUCOSAMINETRANSFERASE-RELATED"/>
    <property type="match status" value="1"/>
</dbReference>
<dbReference type="CDD" id="cd03789">
    <property type="entry name" value="GT9_LPS_heptosyltransferase"/>
    <property type="match status" value="1"/>
</dbReference>
<organism evidence="3 4">
    <name type="scientific">Phytoactinopolyspora alkaliphila</name>
    <dbReference type="NCBI Taxonomy" id="1783498"/>
    <lineage>
        <taxon>Bacteria</taxon>
        <taxon>Bacillati</taxon>
        <taxon>Actinomycetota</taxon>
        <taxon>Actinomycetes</taxon>
        <taxon>Jiangellales</taxon>
        <taxon>Jiangellaceae</taxon>
        <taxon>Phytoactinopolyspora</taxon>
    </lineage>
</organism>
<evidence type="ECO:0000313" key="4">
    <source>
        <dbReference type="Proteomes" id="UP000469185"/>
    </source>
</evidence>
<comment type="caution">
    <text evidence="3">The sequence shown here is derived from an EMBL/GenBank/DDBJ whole genome shotgun (WGS) entry which is preliminary data.</text>
</comment>
<dbReference type="EMBL" id="JAAGOB010000005">
    <property type="protein sequence ID" value="NED95931.1"/>
    <property type="molecule type" value="Genomic_DNA"/>
</dbReference>
<dbReference type="InterPro" id="IPR002201">
    <property type="entry name" value="Glyco_trans_9"/>
</dbReference>
<dbReference type="GO" id="GO:0005829">
    <property type="term" value="C:cytosol"/>
    <property type="evidence" value="ECO:0007669"/>
    <property type="project" value="TreeGrafter"/>
</dbReference>
<keyword evidence="4" id="KW-1185">Reference proteome</keyword>
<dbReference type="Gene3D" id="3.40.50.2000">
    <property type="entry name" value="Glycogen Phosphorylase B"/>
    <property type="match status" value="2"/>
</dbReference>
<accession>A0A6N9YLH9</accession>
<gene>
    <name evidence="3" type="ORF">G1H11_11485</name>
</gene>
<name>A0A6N9YLH9_9ACTN</name>
<dbReference type="Proteomes" id="UP000469185">
    <property type="component" value="Unassembled WGS sequence"/>
</dbReference>
<dbReference type="SUPFAM" id="SSF53756">
    <property type="entry name" value="UDP-Glycosyltransferase/glycogen phosphorylase"/>
    <property type="match status" value="1"/>
</dbReference>